<dbReference type="OrthoDB" id="3181812at2"/>
<dbReference type="GO" id="GO:0032993">
    <property type="term" value="C:protein-DNA complex"/>
    <property type="evidence" value="ECO:0007669"/>
    <property type="project" value="TreeGrafter"/>
</dbReference>
<organism evidence="6 7">
    <name type="scientific">Ellagibacter isourolithinifaciens</name>
    <dbReference type="NCBI Taxonomy" id="2137581"/>
    <lineage>
        <taxon>Bacteria</taxon>
        <taxon>Bacillati</taxon>
        <taxon>Actinomycetota</taxon>
        <taxon>Coriobacteriia</taxon>
        <taxon>Eggerthellales</taxon>
        <taxon>Eggerthellaceae</taxon>
        <taxon>Ellagibacter</taxon>
    </lineage>
</organism>
<keyword evidence="7" id="KW-1185">Reference proteome</keyword>
<dbReference type="GO" id="GO:0003677">
    <property type="term" value="F:DNA binding"/>
    <property type="evidence" value="ECO:0007669"/>
    <property type="project" value="UniProtKB-KW"/>
</dbReference>
<evidence type="ECO:0000256" key="2">
    <source>
        <dbReference type="ARBA" id="ARBA00023015"/>
    </source>
</evidence>
<dbReference type="FunFam" id="1.10.10.10:FF:000001">
    <property type="entry name" value="LysR family transcriptional regulator"/>
    <property type="match status" value="1"/>
</dbReference>
<dbReference type="SUPFAM" id="SSF53850">
    <property type="entry name" value="Periplasmic binding protein-like II"/>
    <property type="match status" value="1"/>
</dbReference>
<evidence type="ECO:0000313" key="6">
    <source>
        <dbReference type="EMBL" id="KAB1637923.1"/>
    </source>
</evidence>
<dbReference type="RefSeq" id="WP_158050166.1">
    <property type="nucleotide sequence ID" value="NZ_WAJR01000027.1"/>
</dbReference>
<dbReference type="Gene3D" id="3.40.190.290">
    <property type="match status" value="1"/>
</dbReference>
<dbReference type="SUPFAM" id="SSF46785">
    <property type="entry name" value="Winged helix' DNA-binding domain"/>
    <property type="match status" value="1"/>
</dbReference>
<dbReference type="InterPro" id="IPR036388">
    <property type="entry name" value="WH-like_DNA-bd_sf"/>
</dbReference>
<accession>A0A6N6NQ04</accession>
<dbReference type="PANTHER" id="PTHR30346">
    <property type="entry name" value="TRANSCRIPTIONAL DUAL REGULATOR HCAR-RELATED"/>
    <property type="match status" value="1"/>
</dbReference>
<dbReference type="Pfam" id="PF03466">
    <property type="entry name" value="LysR_substrate"/>
    <property type="match status" value="1"/>
</dbReference>
<reference evidence="6 7" key="1">
    <citation type="submission" date="2019-09" db="EMBL/GenBank/DDBJ databases">
        <title>Whole genome shotgun sequencing (WGS) of Ellagibacter isourolithinifaciens DSM 104140(T) and Adlercreutzia muris DSM 29508(T).</title>
        <authorList>
            <person name="Stoll D.A."/>
            <person name="Danylec N."/>
            <person name="Huch M."/>
        </authorList>
    </citation>
    <scope>NUCLEOTIDE SEQUENCE [LARGE SCALE GENOMIC DNA]</scope>
    <source>
        <strain evidence="6 7">DSM 104140</strain>
    </source>
</reference>
<evidence type="ECO:0000256" key="1">
    <source>
        <dbReference type="ARBA" id="ARBA00009437"/>
    </source>
</evidence>
<gene>
    <name evidence="6" type="ORF">F8C90_08860</name>
</gene>
<comment type="caution">
    <text evidence="6">The sequence shown here is derived from an EMBL/GenBank/DDBJ whole genome shotgun (WGS) entry which is preliminary data.</text>
</comment>
<dbReference type="InterPro" id="IPR000847">
    <property type="entry name" value="LysR_HTH_N"/>
</dbReference>
<dbReference type="Pfam" id="PF00126">
    <property type="entry name" value="HTH_1"/>
    <property type="match status" value="1"/>
</dbReference>
<dbReference type="PANTHER" id="PTHR30346:SF17">
    <property type="entry name" value="LYSR FAMILY TRANSCRIPTIONAL REGULATOR"/>
    <property type="match status" value="1"/>
</dbReference>
<sequence length="236" mass="27301">MNIEHLREFEYLAENLSFRDTARHFFVSPSVISRHISAMEDELGTKLFVRSKQSVAITDAGTVFLDRSKAILSEYNAALAEMSRLDEGGKPVVRLGYLHNAARPFILQFTSYLKEHYPEIEIEFKGMPYKMLYTALDDNRADLNIMLNVYSPHQQRYELATMYRDQFCVVVRANSRLARDCADGIELSRLVGLDLLLPSEKDFPGLQERMRKVLETEPSLLMERARSFRDVDSMYI</sequence>
<evidence type="ECO:0000313" key="7">
    <source>
        <dbReference type="Proteomes" id="UP000468668"/>
    </source>
</evidence>
<dbReference type="PROSITE" id="PS50931">
    <property type="entry name" value="HTH_LYSR"/>
    <property type="match status" value="1"/>
</dbReference>
<evidence type="ECO:0000259" key="5">
    <source>
        <dbReference type="PROSITE" id="PS50931"/>
    </source>
</evidence>
<dbReference type="EMBL" id="WAJR01000027">
    <property type="protein sequence ID" value="KAB1637923.1"/>
    <property type="molecule type" value="Genomic_DNA"/>
</dbReference>
<evidence type="ECO:0000256" key="4">
    <source>
        <dbReference type="ARBA" id="ARBA00023163"/>
    </source>
</evidence>
<keyword evidence="2" id="KW-0805">Transcription regulation</keyword>
<dbReference type="Gene3D" id="1.10.10.10">
    <property type="entry name" value="Winged helix-like DNA-binding domain superfamily/Winged helix DNA-binding domain"/>
    <property type="match status" value="1"/>
</dbReference>
<proteinExistence type="inferred from homology"/>
<feature type="domain" description="HTH lysR-type" evidence="5">
    <location>
        <begin position="1"/>
        <end position="58"/>
    </location>
</feature>
<dbReference type="GeneID" id="98658519"/>
<protein>
    <submittedName>
        <fullName evidence="6">LysR family transcriptional regulator</fullName>
    </submittedName>
</protein>
<dbReference type="InterPro" id="IPR036390">
    <property type="entry name" value="WH_DNA-bd_sf"/>
</dbReference>
<comment type="similarity">
    <text evidence="1">Belongs to the LysR transcriptional regulatory family.</text>
</comment>
<dbReference type="InterPro" id="IPR005119">
    <property type="entry name" value="LysR_subst-bd"/>
</dbReference>
<evidence type="ECO:0000256" key="3">
    <source>
        <dbReference type="ARBA" id="ARBA00023125"/>
    </source>
</evidence>
<keyword evidence="4" id="KW-0804">Transcription</keyword>
<dbReference type="Proteomes" id="UP000468668">
    <property type="component" value="Unassembled WGS sequence"/>
</dbReference>
<keyword evidence="3" id="KW-0238">DNA-binding</keyword>
<dbReference type="AlphaFoldDB" id="A0A6N6NQ04"/>
<name>A0A6N6NQ04_9ACTN</name>
<dbReference type="GO" id="GO:0003700">
    <property type="term" value="F:DNA-binding transcription factor activity"/>
    <property type="evidence" value="ECO:0007669"/>
    <property type="project" value="InterPro"/>
</dbReference>